<evidence type="ECO:0000256" key="2">
    <source>
        <dbReference type="ARBA" id="ARBA00002704"/>
    </source>
</evidence>
<reference evidence="9 10" key="1">
    <citation type="submission" date="2021-03" db="EMBL/GenBank/DDBJ databases">
        <title>Genomic Encyclopedia of Type Strains, Phase IV (KMG-IV): sequencing the most valuable type-strain genomes for metagenomic binning, comparative biology and taxonomic classification.</title>
        <authorList>
            <person name="Goeker M."/>
        </authorList>
    </citation>
    <scope>NUCLEOTIDE SEQUENCE [LARGE SCALE GENOMIC DNA]</scope>
    <source>
        <strain evidence="9 10">DSM 101953</strain>
    </source>
</reference>
<dbReference type="PROSITE" id="PS00769">
    <property type="entry name" value="TRANSTHYRETIN_2"/>
    <property type="match status" value="1"/>
</dbReference>
<evidence type="ECO:0000256" key="6">
    <source>
        <dbReference type="ARBA" id="ARBA00022801"/>
    </source>
</evidence>
<comment type="catalytic activity">
    <reaction evidence="1 7">
        <text>5-hydroxyisourate + H2O = 5-hydroxy-2-oxo-4-ureido-2,5-dihydro-1H-imidazole-5-carboxylate + H(+)</text>
        <dbReference type="Rhea" id="RHEA:23736"/>
        <dbReference type="ChEBI" id="CHEBI:15377"/>
        <dbReference type="ChEBI" id="CHEBI:15378"/>
        <dbReference type="ChEBI" id="CHEBI:18072"/>
        <dbReference type="ChEBI" id="CHEBI:58639"/>
        <dbReference type="EC" id="3.5.2.17"/>
    </reaction>
</comment>
<comment type="subunit">
    <text evidence="4 7">Homotetramer.</text>
</comment>
<dbReference type="InterPro" id="IPR023416">
    <property type="entry name" value="Transthyretin/HIU_hydrolase_d"/>
</dbReference>
<dbReference type="Pfam" id="PF00576">
    <property type="entry name" value="Transthyretin"/>
    <property type="match status" value="1"/>
</dbReference>
<dbReference type="EMBL" id="JAGGLV010000010">
    <property type="protein sequence ID" value="MBP2113121.1"/>
    <property type="molecule type" value="Genomic_DNA"/>
</dbReference>
<comment type="similarity">
    <text evidence="3 7">Belongs to the transthyretin family. 5-hydroxyisourate hydrolase subfamily.</text>
</comment>
<dbReference type="Gene3D" id="2.60.40.180">
    <property type="entry name" value="Transthyretin/hydroxyisourate hydrolase domain"/>
    <property type="match status" value="1"/>
</dbReference>
<evidence type="ECO:0000259" key="8">
    <source>
        <dbReference type="Pfam" id="PF00576"/>
    </source>
</evidence>
<dbReference type="EC" id="3.5.2.17" evidence="7"/>
<dbReference type="CDD" id="cd05822">
    <property type="entry name" value="TLP_HIUase"/>
    <property type="match status" value="1"/>
</dbReference>
<evidence type="ECO:0000313" key="10">
    <source>
        <dbReference type="Proteomes" id="UP000773462"/>
    </source>
</evidence>
<keyword evidence="10" id="KW-1185">Reference proteome</keyword>
<comment type="caution">
    <text evidence="9">The sequence shown here is derived from an EMBL/GenBank/DDBJ whole genome shotgun (WGS) entry which is preliminary data.</text>
</comment>
<protein>
    <recommendedName>
        <fullName evidence="7">5-hydroxyisourate hydrolase</fullName>
        <shortName evidence="7">HIU hydrolase</shortName>
        <shortName evidence="7">HIUHase</shortName>
        <ecNumber evidence="7">3.5.2.17</ecNumber>
    </recommendedName>
</protein>
<dbReference type="PANTHER" id="PTHR10395">
    <property type="entry name" value="URICASE AND TRANSTHYRETIN-RELATED"/>
    <property type="match status" value="1"/>
</dbReference>
<dbReference type="InterPro" id="IPR014306">
    <property type="entry name" value="Hydroxyisourate_hydrolase"/>
</dbReference>
<gene>
    <name evidence="9" type="ORF">J2Z70_003280</name>
</gene>
<dbReference type="NCBIfam" id="TIGR02962">
    <property type="entry name" value="hdxy_isourate"/>
    <property type="match status" value="1"/>
</dbReference>
<evidence type="ECO:0000256" key="1">
    <source>
        <dbReference type="ARBA" id="ARBA00001043"/>
    </source>
</evidence>
<evidence type="ECO:0000256" key="3">
    <source>
        <dbReference type="ARBA" id="ARBA00009850"/>
    </source>
</evidence>
<evidence type="ECO:0000256" key="7">
    <source>
        <dbReference type="RuleBase" id="RU361270"/>
    </source>
</evidence>
<comment type="function">
    <text evidence="2">Catalyzes the hydrolysis of 5-hydroxyisourate (HIU) to 2-oxo-4-hydroxy-4-carboxy-5-ureidoimidazoline (OHCU).</text>
</comment>
<dbReference type="PANTHER" id="PTHR10395:SF7">
    <property type="entry name" value="5-HYDROXYISOURATE HYDROLASE"/>
    <property type="match status" value="1"/>
</dbReference>
<keyword evidence="6 7" id="KW-0378">Hydrolase</keyword>
<sequence length="132" mass="13985">MSGMNGRLTTHVLDLSQGKPAAGLSLQLWRLATGGPVLLREAVTNEDGRLDAPLLAGEEMQAGSYELLFMAGDYFRGAQAGAGEPEAEEEGAGAVVPFLDRIPIRFNMPDPSAHYHVPLLVAPGGYSTYRGS</sequence>
<name>A0ABS4NUI3_9BACL</name>
<dbReference type="GO" id="GO:0033971">
    <property type="term" value="F:hydroxyisourate hydrolase activity"/>
    <property type="evidence" value="ECO:0007669"/>
    <property type="project" value="UniProtKB-EC"/>
</dbReference>
<organism evidence="9 10">
    <name type="scientific">Paenibacillus silagei</name>
    <dbReference type="NCBI Taxonomy" id="1670801"/>
    <lineage>
        <taxon>Bacteria</taxon>
        <taxon>Bacillati</taxon>
        <taxon>Bacillota</taxon>
        <taxon>Bacilli</taxon>
        <taxon>Bacillales</taxon>
        <taxon>Paenibacillaceae</taxon>
        <taxon>Paenibacillus</taxon>
    </lineage>
</organism>
<dbReference type="Proteomes" id="UP000773462">
    <property type="component" value="Unassembled WGS sequence"/>
</dbReference>
<dbReference type="InterPro" id="IPR023419">
    <property type="entry name" value="Transthyretin_CS"/>
</dbReference>
<evidence type="ECO:0000256" key="5">
    <source>
        <dbReference type="ARBA" id="ARBA00022631"/>
    </source>
</evidence>
<evidence type="ECO:0000313" key="9">
    <source>
        <dbReference type="EMBL" id="MBP2113121.1"/>
    </source>
</evidence>
<dbReference type="SUPFAM" id="SSF49472">
    <property type="entry name" value="Transthyretin (synonym: prealbumin)"/>
    <property type="match status" value="1"/>
</dbReference>
<dbReference type="InterPro" id="IPR036817">
    <property type="entry name" value="Transthyretin/HIU_hydrolase_sf"/>
</dbReference>
<keyword evidence="5 7" id="KW-0659">Purine metabolism</keyword>
<accession>A0ABS4NUI3</accession>
<evidence type="ECO:0000256" key="4">
    <source>
        <dbReference type="ARBA" id="ARBA00011881"/>
    </source>
</evidence>
<feature type="domain" description="Transthyretin/hydroxyisourate hydrolase" evidence="8">
    <location>
        <begin position="8"/>
        <end position="131"/>
    </location>
</feature>
<proteinExistence type="inferred from homology"/>